<dbReference type="InterPro" id="IPR011053">
    <property type="entry name" value="Single_hybrid_motif"/>
</dbReference>
<dbReference type="EMBL" id="DSCQ01000115">
    <property type="protein sequence ID" value="HET22140.1"/>
    <property type="molecule type" value="Genomic_DNA"/>
</dbReference>
<comment type="caution">
    <text evidence="5">The sequence shown here is derived from an EMBL/GenBank/DDBJ whole genome shotgun (WGS) entry which is preliminary data.</text>
</comment>
<organism evidence="5">
    <name type="scientific">Archaeoglobus fulgidus</name>
    <dbReference type="NCBI Taxonomy" id="2234"/>
    <lineage>
        <taxon>Archaea</taxon>
        <taxon>Methanobacteriati</taxon>
        <taxon>Methanobacteriota</taxon>
        <taxon>Archaeoglobi</taxon>
        <taxon>Archaeoglobales</taxon>
        <taxon>Archaeoglobaceae</taxon>
        <taxon>Archaeoglobus</taxon>
    </lineage>
</organism>
<name>A0A7C3MBF8_ARCFL</name>
<dbReference type="FunFam" id="2.40.50.100:FF:000003">
    <property type="entry name" value="Acetyl-CoA carboxylase biotin carboxyl carrier protein"/>
    <property type="match status" value="1"/>
</dbReference>
<proteinExistence type="predicted"/>
<evidence type="ECO:0000313" key="5">
    <source>
        <dbReference type="EMBL" id="HFW32691.1"/>
    </source>
</evidence>
<keyword evidence="2" id="KW-0092">Biotin</keyword>
<dbReference type="InterPro" id="IPR000089">
    <property type="entry name" value="Biotin_lipoyl"/>
</dbReference>
<evidence type="ECO:0000256" key="1">
    <source>
        <dbReference type="ARBA" id="ARBA00001941"/>
    </source>
</evidence>
<dbReference type="InterPro" id="IPR050709">
    <property type="entry name" value="Biotin_Carboxyl_Carrier/Decarb"/>
</dbReference>
<reference evidence="5" key="1">
    <citation type="journal article" date="2020" name="mSystems">
        <title>Genome- and Community-Level Interaction Insights into Carbon Utilization and Element Cycling Functions of Hydrothermarchaeota in Hydrothermal Sediment.</title>
        <authorList>
            <person name="Zhou Z."/>
            <person name="Liu Y."/>
            <person name="Xu W."/>
            <person name="Pan J."/>
            <person name="Luo Z.H."/>
            <person name="Li M."/>
        </authorList>
    </citation>
    <scope>NUCLEOTIDE SEQUENCE [LARGE SCALE GENOMIC DNA]</scope>
    <source>
        <strain evidence="4">SpSt-12</strain>
        <strain evidence="5">SpSt-87</strain>
    </source>
</reference>
<comment type="cofactor">
    <cofactor evidence="1">
        <name>Co(2+)</name>
        <dbReference type="ChEBI" id="CHEBI:48828"/>
    </cofactor>
</comment>
<protein>
    <submittedName>
        <fullName evidence="5">Biotin/lipoyl-binding protein</fullName>
    </submittedName>
</protein>
<dbReference type="Gene3D" id="2.40.50.100">
    <property type="match status" value="1"/>
</dbReference>
<evidence type="ECO:0000256" key="2">
    <source>
        <dbReference type="ARBA" id="ARBA00023267"/>
    </source>
</evidence>
<dbReference type="AlphaFoldDB" id="A0A7C3MBF8"/>
<feature type="domain" description="Lipoyl-binding" evidence="3">
    <location>
        <begin position="65"/>
        <end position="140"/>
    </location>
</feature>
<evidence type="ECO:0000313" key="4">
    <source>
        <dbReference type="EMBL" id="HET22140.1"/>
    </source>
</evidence>
<dbReference type="EMBL" id="DTLB01000041">
    <property type="protein sequence ID" value="HFW32691.1"/>
    <property type="molecule type" value="Genomic_DNA"/>
</dbReference>
<dbReference type="PROSITE" id="PS50968">
    <property type="entry name" value="BIOTINYL_LIPOYL"/>
    <property type="match status" value="1"/>
</dbReference>
<dbReference type="Pfam" id="PF00364">
    <property type="entry name" value="Biotin_lipoyl"/>
    <property type="match status" value="1"/>
</dbReference>
<dbReference type="PANTHER" id="PTHR45266:SF3">
    <property type="entry name" value="OXALOACETATE DECARBOXYLASE ALPHA CHAIN"/>
    <property type="match status" value="1"/>
</dbReference>
<dbReference type="CDD" id="cd06850">
    <property type="entry name" value="biotinyl_domain"/>
    <property type="match status" value="1"/>
</dbReference>
<evidence type="ECO:0000259" key="3">
    <source>
        <dbReference type="PROSITE" id="PS50968"/>
    </source>
</evidence>
<gene>
    <name evidence="4" type="ORF">ENN70_08865</name>
    <name evidence="5" type="ORF">ENW66_07065</name>
</gene>
<dbReference type="SUPFAM" id="SSF51230">
    <property type="entry name" value="Single hybrid motif"/>
    <property type="match status" value="1"/>
</dbReference>
<accession>A0A7C3MBF8</accession>
<sequence>MRFYRIRVDGMDFKVGVEKLRDGVYRVRIGEKEAEVVVEDIYERVERTHFEPVTPAQVTPIPEVRGELKNRDAVTSMLPGIVLKVLVSPGDRVKAGDPVVIIESMKMENEIVSQIDGVVAEITVKEGQRIEAGDVVAIIQR</sequence>
<dbReference type="PANTHER" id="PTHR45266">
    <property type="entry name" value="OXALOACETATE DECARBOXYLASE ALPHA CHAIN"/>
    <property type="match status" value="1"/>
</dbReference>